<feature type="compositionally biased region" description="Acidic residues" evidence="1">
    <location>
        <begin position="25"/>
        <end position="49"/>
    </location>
</feature>
<evidence type="ECO:0000313" key="2">
    <source>
        <dbReference type="EMBL" id="KAF7423793.1"/>
    </source>
</evidence>
<gene>
    <name evidence="2" type="ORF">H0235_009076</name>
</gene>
<name>A0A834P157_VESPE</name>
<comment type="caution">
    <text evidence="2">The sequence shown here is derived from an EMBL/GenBank/DDBJ whole genome shotgun (WGS) entry which is preliminary data.</text>
</comment>
<keyword evidence="3" id="KW-1185">Reference proteome</keyword>
<organism evidence="2 3">
    <name type="scientific">Vespula pensylvanica</name>
    <name type="common">Western yellow jacket</name>
    <name type="synonym">Wasp</name>
    <dbReference type="NCBI Taxonomy" id="30213"/>
    <lineage>
        <taxon>Eukaryota</taxon>
        <taxon>Metazoa</taxon>
        <taxon>Ecdysozoa</taxon>
        <taxon>Arthropoda</taxon>
        <taxon>Hexapoda</taxon>
        <taxon>Insecta</taxon>
        <taxon>Pterygota</taxon>
        <taxon>Neoptera</taxon>
        <taxon>Endopterygota</taxon>
        <taxon>Hymenoptera</taxon>
        <taxon>Apocrita</taxon>
        <taxon>Aculeata</taxon>
        <taxon>Vespoidea</taxon>
        <taxon>Vespidae</taxon>
        <taxon>Vespinae</taxon>
        <taxon>Vespula</taxon>
    </lineage>
</organism>
<evidence type="ECO:0000313" key="3">
    <source>
        <dbReference type="Proteomes" id="UP000600918"/>
    </source>
</evidence>
<evidence type="ECO:0000256" key="1">
    <source>
        <dbReference type="SAM" id="MobiDB-lite"/>
    </source>
</evidence>
<feature type="compositionally biased region" description="Basic and acidic residues" evidence="1">
    <location>
        <begin position="1"/>
        <end position="10"/>
    </location>
</feature>
<sequence length="105" mass="12004">MKKVPAEKLAAESPTKPSPFSSSYIDDDDDNNNNNYDYDDYDDNDDDDDGGVILANIYKFEEEPRVWYVEEETNLVDTAGKCGPLRRLAWCQLQSLHEHAKLPAF</sequence>
<dbReference type="EMBL" id="JACSDY010000007">
    <property type="protein sequence ID" value="KAF7423793.1"/>
    <property type="molecule type" value="Genomic_DNA"/>
</dbReference>
<proteinExistence type="predicted"/>
<accession>A0A834P157</accession>
<dbReference type="Proteomes" id="UP000600918">
    <property type="component" value="Unassembled WGS sequence"/>
</dbReference>
<reference evidence="2" key="1">
    <citation type="journal article" date="2020" name="G3 (Bethesda)">
        <title>High-Quality Assemblies for Three Invasive Social Wasps from the &lt;i&gt;Vespula&lt;/i&gt; Genus.</title>
        <authorList>
            <person name="Harrop T.W.R."/>
            <person name="Guhlin J."/>
            <person name="McLaughlin G.M."/>
            <person name="Permina E."/>
            <person name="Stockwell P."/>
            <person name="Gilligan J."/>
            <person name="Le Lec M.F."/>
            <person name="Gruber M.A.M."/>
            <person name="Quinn O."/>
            <person name="Lovegrove M."/>
            <person name="Duncan E.J."/>
            <person name="Remnant E.J."/>
            <person name="Van Eeckhoven J."/>
            <person name="Graham B."/>
            <person name="Knapp R.A."/>
            <person name="Langford K.W."/>
            <person name="Kronenberg Z."/>
            <person name="Press M.O."/>
            <person name="Eacker S.M."/>
            <person name="Wilson-Rankin E.E."/>
            <person name="Purcell J."/>
            <person name="Lester P.J."/>
            <person name="Dearden P.K."/>
        </authorList>
    </citation>
    <scope>NUCLEOTIDE SEQUENCE</scope>
    <source>
        <strain evidence="2">Volc-1</strain>
    </source>
</reference>
<dbReference type="AlphaFoldDB" id="A0A834P157"/>
<protein>
    <submittedName>
        <fullName evidence="2">Uncharacterized protein</fullName>
    </submittedName>
</protein>
<feature type="region of interest" description="Disordered" evidence="1">
    <location>
        <begin position="1"/>
        <end position="49"/>
    </location>
</feature>